<accession>Q5VMB2</accession>
<evidence type="ECO:0000313" key="3">
    <source>
        <dbReference type="EMBL" id="BAD69413.1"/>
    </source>
</evidence>
<protein>
    <submittedName>
        <fullName evidence="3">Uncharacterized protein</fullName>
    </submittedName>
</protein>
<reference evidence="4" key="3">
    <citation type="journal article" date="2005" name="Nature">
        <title>The map-based sequence of the rice genome.</title>
        <authorList>
            <consortium name="International rice genome sequencing project (IRGSP)"/>
            <person name="Matsumoto T."/>
            <person name="Wu J."/>
            <person name="Kanamori H."/>
            <person name="Katayose Y."/>
            <person name="Fujisawa M."/>
            <person name="Namiki N."/>
            <person name="Mizuno H."/>
            <person name="Yamamoto K."/>
            <person name="Antonio B.A."/>
            <person name="Baba T."/>
            <person name="Sakata K."/>
            <person name="Nagamura Y."/>
            <person name="Aoki H."/>
            <person name="Arikawa K."/>
            <person name="Arita K."/>
            <person name="Bito T."/>
            <person name="Chiden Y."/>
            <person name="Fujitsuka N."/>
            <person name="Fukunaka R."/>
            <person name="Hamada M."/>
            <person name="Harada C."/>
            <person name="Hayashi A."/>
            <person name="Hijishita S."/>
            <person name="Honda M."/>
            <person name="Hosokawa S."/>
            <person name="Ichikawa Y."/>
            <person name="Idonuma A."/>
            <person name="Iijima M."/>
            <person name="Ikeda M."/>
            <person name="Ikeno M."/>
            <person name="Ito K."/>
            <person name="Ito S."/>
            <person name="Ito T."/>
            <person name="Ito Y."/>
            <person name="Ito Y."/>
            <person name="Iwabuchi A."/>
            <person name="Kamiya K."/>
            <person name="Karasawa W."/>
            <person name="Kurita K."/>
            <person name="Katagiri S."/>
            <person name="Kikuta A."/>
            <person name="Kobayashi H."/>
            <person name="Kobayashi N."/>
            <person name="Machita K."/>
            <person name="Maehara T."/>
            <person name="Masukawa M."/>
            <person name="Mizubayashi T."/>
            <person name="Mukai Y."/>
            <person name="Nagasaki H."/>
            <person name="Nagata Y."/>
            <person name="Naito S."/>
            <person name="Nakashima M."/>
            <person name="Nakama Y."/>
            <person name="Nakamichi Y."/>
            <person name="Nakamura M."/>
            <person name="Meguro A."/>
            <person name="Negishi M."/>
            <person name="Ohta I."/>
            <person name="Ohta T."/>
            <person name="Okamoto M."/>
            <person name="Ono N."/>
            <person name="Saji S."/>
            <person name="Sakaguchi M."/>
            <person name="Sakai K."/>
            <person name="Shibata M."/>
            <person name="Shimokawa T."/>
            <person name="Song J."/>
            <person name="Takazaki Y."/>
            <person name="Terasawa K."/>
            <person name="Tsugane M."/>
            <person name="Tsuji K."/>
            <person name="Ueda S."/>
            <person name="Waki K."/>
            <person name="Yamagata H."/>
            <person name="Yamamoto M."/>
            <person name="Yamamoto S."/>
            <person name="Yamane H."/>
            <person name="Yoshiki S."/>
            <person name="Yoshihara R."/>
            <person name="Yukawa K."/>
            <person name="Zhong H."/>
            <person name="Yano M."/>
            <person name="Yuan Q."/>
            <person name="Ouyang S."/>
            <person name="Liu J."/>
            <person name="Jones K.M."/>
            <person name="Gansberger K."/>
            <person name="Moffat K."/>
            <person name="Hill J."/>
            <person name="Bera J."/>
            <person name="Fadrosh D."/>
            <person name="Jin S."/>
            <person name="Johri S."/>
            <person name="Kim M."/>
            <person name="Overton L."/>
            <person name="Reardon M."/>
            <person name="Tsitrin T."/>
            <person name="Vuong H."/>
            <person name="Weaver B."/>
            <person name="Ciecko A."/>
            <person name="Tallon L."/>
            <person name="Jackson J."/>
            <person name="Pai G."/>
            <person name="Aken S.V."/>
            <person name="Utterback T."/>
            <person name="Reidmuller S."/>
            <person name="Feldblyum T."/>
            <person name="Hsiao J."/>
            <person name="Zismann V."/>
            <person name="Iobst S."/>
            <person name="de Vazeille A.R."/>
            <person name="Buell C.R."/>
            <person name="Ying K."/>
            <person name="Li Y."/>
            <person name="Lu T."/>
            <person name="Huang Y."/>
            <person name="Zhao Q."/>
            <person name="Feng Q."/>
            <person name="Zhang L."/>
            <person name="Zhu J."/>
            <person name="Weng Q."/>
            <person name="Mu J."/>
            <person name="Lu Y."/>
            <person name="Fan D."/>
            <person name="Liu Y."/>
            <person name="Guan J."/>
            <person name="Zhang Y."/>
            <person name="Yu S."/>
            <person name="Liu X."/>
            <person name="Zhang Y."/>
            <person name="Hong G."/>
            <person name="Han B."/>
            <person name="Choisne N."/>
            <person name="Demange N."/>
            <person name="Orjeda G."/>
            <person name="Samain S."/>
            <person name="Cattolico L."/>
            <person name="Pelletier E."/>
            <person name="Couloux A."/>
            <person name="Segurens B."/>
            <person name="Wincker P."/>
            <person name="D'Hont A."/>
            <person name="Scarpelli C."/>
            <person name="Weissenbach J."/>
            <person name="Salanoubat M."/>
            <person name="Quetier F."/>
            <person name="Yu Y."/>
            <person name="Kim H.R."/>
            <person name="Rambo T."/>
            <person name="Currie J."/>
            <person name="Collura K."/>
            <person name="Luo M."/>
            <person name="Yang T."/>
            <person name="Ammiraju J.S.S."/>
            <person name="Engler F."/>
            <person name="Soderlund C."/>
            <person name="Wing R.A."/>
            <person name="Palmer L.E."/>
            <person name="de la Bastide M."/>
            <person name="Spiegel L."/>
            <person name="Nascimento L."/>
            <person name="Zutavern T."/>
            <person name="O'Shaughnessy A."/>
            <person name="Dike S."/>
            <person name="Dedhia N."/>
            <person name="Preston R."/>
            <person name="Balija V."/>
            <person name="McCombie W.R."/>
            <person name="Chow T."/>
            <person name="Chen H."/>
            <person name="Chung M."/>
            <person name="Chen C."/>
            <person name="Shaw J."/>
            <person name="Wu H."/>
            <person name="Hsiao K."/>
            <person name="Chao Y."/>
            <person name="Chu M."/>
            <person name="Cheng C."/>
            <person name="Hour A."/>
            <person name="Lee P."/>
            <person name="Lin S."/>
            <person name="Lin Y."/>
            <person name="Liou J."/>
            <person name="Liu S."/>
            <person name="Hsing Y."/>
            <person name="Raghuvanshi S."/>
            <person name="Mohanty A."/>
            <person name="Bharti A.K."/>
            <person name="Gaur A."/>
            <person name="Gupta V."/>
            <person name="Kumar D."/>
            <person name="Ravi V."/>
            <person name="Vij S."/>
            <person name="Kapur A."/>
            <person name="Khurana P."/>
            <person name="Khurana P."/>
            <person name="Khurana J.P."/>
            <person name="Tyagi A.K."/>
            <person name="Gaikwad K."/>
            <person name="Singh A."/>
            <person name="Dalal V."/>
            <person name="Srivastava S."/>
            <person name="Dixit A."/>
            <person name="Pal A.K."/>
            <person name="Ghazi I.A."/>
            <person name="Yadav M."/>
            <person name="Pandit A."/>
            <person name="Bhargava A."/>
            <person name="Sureshbabu K."/>
            <person name="Batra K."/>
            <person name="Sharma T.R."/>
            <person name="Mohapatra T."/>
            <person name="Singh N.K."/>
            <person name="Messing J."/>
            <person name="Nelson A.B."/>
            <person name="Fuks G."/>
            <person name="Kavchok S."/>
            <person name="Keizer G."/>
            <person name="Linton E."/>
            <person name="Llaca V."/>
            <person name="Song R."/>
            <person name="Tanyolac B."/>
            <person name="Young S."/>
            <person name="Ho-Il K."/>
            <person name="Hahn J.H."/>
            <person name="Sangsakoo G."/>
            <person name="Vanavichit A."/>
            <person name="de Mattos Luiz.A.T."/>
            <person name="Zimmer P.D."/>
            <person name="Malone G."/>
            <person name="Dellagostin O."/>
            <person name="de Oliveira A.C."/>
            <person name="Bevan M."/>
            <person name="Bancroft I."/>
            <person name="Minx P."/>
            <person name="Cordum H."/>
            <person name="Wilson R."/>
            <person name="Cheng Z."/>
            <person name="Jin W."/>
            <person name="Jiang J."/>
            <person name="Leong S.A."/>
            <person name="Iwama H."/>
            <person name="Gojobori T."/>
            <person name="Itoh T."/>
            <person name="Niimura Y."/>
            <person name="Fujii Y."/>
            <person name="Habara T."/>
            <person name="Sakai H."/>
            <person name="Sato Y."/>
            <person name="Wilson G."/>
            <person name="Kumar K."/>
            <person name="McCouch S."/>
            <person name="Juretic N."/>
            <person name="Hoen D."/>
            <person name="Wright S."/>
            <person name="Bruskiewich R."/>
            <person name="Bureau T."/>
            <person name="Miyao A."/>
            <person name="Hirochika H."/>
            <person name="Nishikawa T."/>
            <person name="Kadowaki K."/>
            <person name="Sugiura M."/>
            <person name="Burr B."/>
            <person name="Sasaki T."/>
        </authorList>
    </citation>
    <scope>NUCLEOTIDE SEQUENCE [LARGE SCALE GENOMIC DNA]</scope>
    <source>
        <strain evidence="4">cv. Nipponbare</strain>
    </source>
</reference>
<reference evidence="4" key="4">
    <citation type="journal article" date="2008" name="Nucleic Acids Res.">
        <title>The rice annotation project database (RAP-DB): 2008 update.</title>
        <authorList>
            <consortium name="The rice annotation project (RAP)"/>
        </authorList>
    </citation>
    <scope>GENOME REANNOTATION</scope>
    <source>
        <strain evidence="4">cv. Nipponbare</strain>
    </source>
</reference>
<name>Q5VMB2_ORYSJ</name>
<evidence type="ECO:0000256" key="1">
    <source>
        <dbReference type="SAM" id="MobiDB-lite"/>
    </source>
</evidence>
<feature type="region of interest" description="Disordered" evidence="1">
    <location>
        <begin position="49"/>
        <end position="154"/>
    </location>
</feature>
<evidence type="ECO:0000313" key="4">
    <source>
        <dbReference type="Proteomes" id="UP000000763"/>
    </source>
</evidence>
<dbReference type="AlphaFoldDB" id="Q5VMB2"/>
<sequence length="154" mass="16274">MHCEAARVFLPFTDGKAEAFSGPSPAQPSPSPYKLSSFSLGYISERPVSETRLGSEPTCLHHHSSHELGEGGGSGSWASSAADTAWRVGGQSRVGNGRGGGPTTLPPQAHAFHKDHHQRHRSVFASELHSGRQEAEADTHDDGFAGPPQISKAL</sequence>
<dbReference type="EMBL" id="AP006533">
    <property type="protein sequence ID" value="BAD69301.1"/>
    <property type="molecule type" value="Genomic_DNA"/>
</dbReference>
<dbReference type="Proteomes" id="UP000000763">
    <property type="component" value="Chromosome 6"/>
</dbReference>
<reference evidence="3" key="2">
    <citation type="submission" date="2004-07" db="EMBL/GenBank/DDBJ databases">
        <title>Oryza sativa nipponbare(GA3) genomic DNA, chromosome 6, PAC clone:P0046E09.</title>
        <authorList>
            <person name="Sasaki T."/>
            <person name="Matsumoto T."/>
            <person name="Fujisawa M."/>
        </authorList>
    </citation>
    <scope>NUCLEOTIDE SEQUENCE</scope>
</reference>
<feature type="compositionally biased region" description="Basic and acidic residues" evidence="1">
    <location>
        <begin position="129"/>
        <end position="143"/>
    </location>
</feature>
<evidence type="ECO:0000313" key="2">
    <source>
        <dbReference type="EMBL" id="BAD69301.1"/>
    </source>
</evidence>
<dbReference type="EMBL" id="AP007223">
    <property type="protein sequence ID" value="BAD69413.1"/>
    <property type="molecule type" value="Genomic_DNA"/>
</dbReference>
<proteinExistence type="predicted"/>
<reference evidence="2" key="1">
    <citation type="submission" date="2003-06" db="EMBL/GenBank/DDBJ databases">
        <title>Oryza sativa nipponbare(GA3) genomic DNA, chromosome 6, BAC clone:OSJNBa0085L11.</title>
        <authorList>
            <person name="Sasaki T."/>
            <person name="Matsumoto T."/>
            <person name="Katayose Y."/>
        </authorList>
    </citation>
    <scope>NUCLEOTIDE SEQUENCE</scope>
</reference>
<feature type="compositionally biased region" description="Basic residues" evidence="1">
    <location>
        <begin position="111"/>
        <end position="122"/>
    </location>
</feature>
<organism evidence="3 4">
    <name type="scientific">Oryza sativa subsp. japonica</name>
    <name type="common">Rice</name>
    <dbReference type="NCBI Taxonomy" id="39947"/>
    <lineage>
        <taxon>Eukaryota</taxon>
        <taxon>Viridiplantae</taxon>
        <taxon>Streptophyta</taxon>
        <taxon>Embryophyta</taxon>
        <taxon>Tracheophyta</taxon>
        <taxon>Spermatophyta</taxon>
        <taxon>Magnoliopsida</taxon>
        <taxon>Liliopsida</taxon>
        <taxon>Poales</taxon>
        <taxon>Poaceae</taxon>
        <taxon>BOP clade</taxon>
        <taxon>Oryzoideae</taxon>
        <taxon>Oryzeae</taxon>
        <taxon>Oryzinae</taxon>
        <taxon>Oryza</taxon>
        <taxon>Oryza sativa</taxon>
    </lineage>
</organism>
<gene>
    <name evidence="2" type="ORF">OSJNBa0085L11.30</name>
    <name evidence="3" type="ORF">P0046E09.8</name>
</gene>